<dbReference type="EMBL" id="NESQ01000129">
    <property type="protein sequence ID" value="PUU78124.1"/>
    <property type="molecule type" value="Genomic_DNA"/>
</dbReference>
<protein>
    <recommendedName>
        <fullName evidence="5">DUF1264-domain-containing protein</fullName>
    </recommendedName>
</protein>
<evidence type="ECO:0008006" key="5">
    <source>
        <dbReference type="Google" id="ProtNLM"/>
    </source>
</evidence>
<name>A0A2T6ZRR6_TUBBO</name>
<sequence length="220" mass="25568">MSYYEKSNDPREPVSTSQSALEATAKATQNFDPVNSICAWLNAFHIYADDPTRIVEAQHYCAHITEDIRQCIIYDSPEKNARLIGIEYMITPRLYESLSEEERRLWHSHVFEVKGGVLIMPKPPLIPEAVWEKAETAEMQELVKLYGKTYHLWQVDRGDKVPLGAPMLMGSFLKETKRVESVVNGRDQKFGIERERKVEIRKHIEEPEIHPDQWDHSKHP</sequence>
<evidence type="ECO:0000313" key="3">
    <source>
        <dbReference type="EMBL" id="PUU78124.1"/>
    </source>
</evidence>
<dbReference type="InterPro" id="IPR010686">
    <property type="entry name" value="OBAP-like"/>
</dbReference>
<dbReference type="PANTHER" id="PTHR31360:SF0">
    <property type="entry name" value="OIL BODY-ASSOCIATED PROTEIN 1B"/>
    <property type="match status" value="1"/>
</dbReference>
<proteinExistence type="inferred from homology"/>
<feature type="region of interest" description="Disordered" evidence="2">
    <location>
        <begin position="1"/>
        <end position="21"/>
    </location>
</feature>
<evidence type="ECO:0000313" key="4">
    <source>
        <dbReference type="Proteomes" id="UP000244722"/>
    </source>
</evidence>
<evidence type="ECO:0000256" key="1">
    <source>
        <dbReference type="ARBA" id="ARBA00009740"/>
    </source>
</evidence>
<evidence type="ECO:0000256" key="2">
    <source>
        <dbReference type="SAM" id="MobiDB-lite"/>
    </source>
</evidence>
<gene>
    <name evidence="3" type="ORF">B9Z19DRAFT_107702</name>
</gene>
<dbReference type="OrthoDB" id="1901244at2759"/>
<feature type="compositionally biased region" description="Basic and acidic residues" evidence="2">
    <location>
        <begin position="1"/>
        <end position="12"/>
    </location>
</feature>
<dbReference type="Pfam" id="PF06884">
    <property type="entry name" value="DUF1264"/>
    <property type="match status" value="1"/>
</dbReference>
<comment type="caution">
    <text evidence="3">The sequence shown here is derived from an EMBL/GenBank/DDBJ whole genome shotgun (WGS) entry which is preliminary data.</text>
</comment>
<dbReference type="STRING" id="42251.A0A2T6ZRR6"/>
<accession>A0A2T6ZRR6</accession>
<keyword evidence="4" id="KW-1185">Reference proteome</keyword>
<dbReference type="AlphaFoldDB" id="A0A2T6ZRR6"/>
<comment type="similarity">
    <text evidence="1">Belongs to the OBAP family.</text>
</comment>
<organism evidence="3 4">
    <name type="scientific">Tuber borchii</name>
    <name type="common">White truffle</name>
    <dbReference type="NCBI Taxonomy" id="42251"/>
    <lineage>
        <taxon>Eukaryota</taxon>
        <taxon>Fungi</taxon>
        <taxon>Dikarya</taxon>
        <taxon>Ascomycota</taxon>
        <taxon>Pezizomycotina</taxon>
        <taxon>Pezizomycetes</taxon>
        <taxon>Pezizales</taxon>
        <taxon>Tuberaceae</taxon>
        <taxon>Tuber</taxon>
    </lineage>
</organism>
<dbReference type="Proteomes" id="UP000244722">
    <property type="component" value="Unassembled WGS sequence"/>
</dbReference>
<dbReference type="PANTHER" id="PTHR31360">
    <property type="match status" value="1"/>
</dbReference>
<reference evidence="3 4" key="1">
    <citation type="submission" date="2017-04" db="EMBL/GenBank/DDBJ databases">
        <title>Draft genome sequence of Tuber borchii Vittad., a whitish edible truffle.</title>
        <authorList>
            <consortium name="DOE Joint Genome Institute"/>
            <person name="Murat C."/>
            <person name="Kuo A."/>
            <person name="Barry K.W."/>
            <person name="Clum A."/>
            <person name="Dockter R.B."/>
            <person name="Fauchery L."/>
            <person name="Iotti M."/>
            <person name="Kohler A."/>
            <person name="Labutti K."/>
            <person name="Lindquist E.A."/>
            <person name="Lipzen A."/>
            <person name="Ohm R.A."/>
            <person name="Wang M."/>
            <person name="Grigoriev I.V."/>
            <person name="Zambonelli A."/>
            <person name="Martin F.M."/>
        </authorList>
    </citation>
    <scope>NUCLEOTIDE SEQUENCE [LARGE SCALE GENOMIC DNA]</scope>
    <source>
        <strain evidence="3 4">Tbo3840</strain>
    </source>
</reference>